<keyword evidence="9" id="KW-1185">Reference proteome</keyword>
<evidence type="ECO:0000259" key="7">
    <source>
        <dbReference type="Pfam" id="PF07669"/>
    </source>
</evidence>
<dbReference type="Pfam" id="PF07669">
    <property type="entry name" value="Eco57I"/>
    <property type="match status" value="1"/>
</dbReference>
<dbReference type="GO" id="GO:0032259">
    <property type="term" value="P:methylation"/>
    <property type="evidence" value="ECO:0007669"/>
    <property type="project" value="UniProtKB-KW"/>
</dbReference>
<dbReference type="GO" id="GO:0009007">
    <property type="term" value="F:site-specific DNA-methyltransferase (adenine-specific) activity"/>
    <property type="evidence" value="ECO:0007669"/>
    <property type="project" value="UniProtKB-EC"/>
</dbReference>
<evidence type="ECO:0000256" key="1">
    <source>
        <dbReference type="ARBA" id="ARBA00011900"/>
    </source>
</evidence>
<dbReference type="PROSITE" id="PS00092">
    <property type="entry name" value="N6_MTASE"/>
    <property type="match status" value="1"/>
</dbReference>
<keyword evidence="6" id="KW-0175">Coiled coil</keyword>
<dbReference type="EC" id="2.1.1.72" evidence="1"/>
<dbReference type="InterPro" id="IPR011639">
    <property type="entry name" value="MethylTrfase_TaqI-like_dom"/>
</dbReference>
<evidence type="ECO:0000256" key="2">
    <source>
        <dbReference type="ARBA" id="ARBA00022603"/>
    </source>
</evidence>
<dbReference type="EMBL" id="SRXV01000002">
    <property type="protein sequence ID" value="TGY93132.1"/>
    <property type="molecule type" value="Genomic_DNA"/>
</dbReference>
<dbReference type="PANTHER" id="PTHR33841">
    <property type="entry name" value="DNA METHYLTRANSFERASE YEEA-RELATED"/>
    <property type="match status" value="1"/>
</dbReference>
<keyword evidence="3" id="KW-0808">Transferase</keyword>
<name>A0A4S2HCD4_9PROT</name>
<comment type="caution">
    <text evidence="8">The sequence shown here is derived from an EMBL/GenBank/DDBJ whole genome shotgun (WGS) entry which is preliminary data.</text>
</comment>
<dbReference type="GO" id="GO:0003676">
    <property type="term" value="F:nucleic acid binding"/>
    <property type="evidence" value="ECO:0007669"/>
    <property type="project" value="InterPro"/>
</dbReference>
<evidence type="ECO:0000256" key="4">
    <source>
        <dbReference type="ARBA" id="ARBA00022691"/>
    </source>
</evidence>
<organism evidence="8 9">
    <name type="scientific">Marinicauda pacifica</name>
    <dbReference type="NCBI Taxonomy" id="1133559"/>
    <lineage>
        <taxon>Bacteria</taxon>
        <taxon>Pseudomonadati</taxon>
        <taxon>Pseudomonadota</taxon>
        <taxon>Alphaproteobacteria</taxon>
        <taxon>Maricaulales</taxon>
        <taxon>Maricaulaceae</taxon>
        <taxon>Marinicauda</taxon>
    </lineage>
</organism>
<dbReference type="InterPro" id="IPR029063">
    <property type="entry name" value="SAM-dependent_MTases_sf"/>
</dbReference>
<dbReference type="GO" id="GO:0006304">
    <property type="term" value="P:DNA modification"/>
    <property type="evidence" value="ECO:0007669"/>
    <property type="project" value="InterPro"/>
</dbReference>
<dbReference type="PRINTS" id="PR00507">
    <property type="entry name" value="N12N6MTFRASE"/>
</dbReference>
<dbReference type="InterPro" id="IPR050953">
    <property type="entry name" value="N4_N6_ade-DNA_methylase"/>
</dbReference>
<dbReference type="Proteomes" id="UP000305451">
    <property type="component" value="Unassembled WGS sequence"/>
</dbReference>
<accession>A0A4S2HCD4</accession>
<evidence type="ECO:0000256" key="5">
    <source>
        <dbReference type="ARBA" id="ARBA00047942"/>
    </source>
</evidence>
<feature type="domain" description="Type II methyltransferase M.TaqI-like" evidence="7">
    <location>
        <begin position="550"/>
        <end position="780"/>
    </location>
</feature>
<protein>
    <recommendedName>
        <fullName evidence="1">site-specific DNA-methyltransferase (adenine-specific)</fullName>
        <ecNumber evidence="1">2.1.1.72</ecNumber>
    </recommendedName>
</protein>
<evidence type="ECO:0000313" key="8">
    <source>
        <dbReference type="EMBL" id="TGY93132.1"/>
    </source>
</evidence>
<evidence type="ECO:0000313" key="9">
    <source>
        <dbReference type="Proteomes" id="UP000305451"/>
    </source>
</evidence>
<dbReference type="PANTHER" id="PTHR33841:SF1">
    <property type="entry name" value="DNA METHYLTRANSFERASE A"/>
    <property type="match status" value="1"/>
</dbReference>
<comment type="catalytic activity">
    <reaction evidence="5">
        <text>a 2'-deoxyadenosine in DNA + S-adenosyl-L-methionine = an N(6)-methyl-2'-deoxyadenosine in DNA + S-adenosyl-L-homocysteine + H(+)</text>
        <dbReference type="Rhea" id="RHEA:15197"/>
        <dbReference type="Rhea" id="RHEA-COMP:12418"/>
        <dbReference type="Rhea" id="RHEA-COMP:12419"/>
        <dbReference type="ChEBI" id="CHEBI:15378"/>
        <dbReference type="ChEBI" id="CHEBI:57856"/>
        <dbReference type="ChEBI" id="CHEBI:59789"/>
        <dbReference type="ChEBI" id="CHEBI:90615"/>
        <dbReference type="ChEBI" id="CHEBI:90616"/>
        <dbReference type="EC" id="2.1.1.72"/>
    </reaction>
</comment>
<dbReference type="SUPFAM" id="SSF53335">
    <property type="entry name" value="S-adenosyl-L-methionine-dependent methyltransferases"/>
    <property type="match status" value="1"/>
</dbReference>
<dbReference type="RefSeq" id="WP_135944849.1">
    <property type="nucleotide sequence ID" value="NZ_BMEI01000002.1"/>
</dbReference>
<gene>
    <name evidence="8" type="ORF">E5162_08705</name>
</gene>
<evidence type="ECO:0000256" key="3">
    <source>
        <dbReference type="ARBA" id="ARBA00022679"/>
    </source>
</evidence>
<proteinExistence type="predicted"/>
<evidence type="ECO:0000256" key="6">
    <source>
        <dbReference type="SAM" id="Coils"/>
    </source>
</evidence>
<feature type="coiled-coil region" evidence="6">
    <location>
        <begin position="652"/>
        <end position="679"/>
    </location>
</feature>
<dbReference type="OrthoDB" id="9806213at2"/>
<keyword evidence="2" id="KW-0489">Methyltransferase</keyword>
<dbReference type="Gene3D" id="3.40.50.150">
    <property type="entry name" value="Vaccinia Virus protein VP39"/>
    <property type="match status" value="2"/>
</dbReference>
<dbReference type="InterPro" id="IPR002052">
    <property type="entry name" value="DNA_methylase_N6_adenine_CS"/>
</dbReference>
<keyword evidence="4" id="KW-0949">S-adenosyl-L-methionine</keyword>
<reference evidence="8 9" key="1">
    <citation type="journal article" date="2013" name="Int. J. Syst. Evol. Microbiol.">
        <title>Marinicauda pacifica gen. nov., sp. nov., a prosthecate alphaproteobacterium of the family Hyphomonadaceae isolated from deep seawater.</title>
        <authorList>
            <person name="Zhang X.Y."/>
            <person name="Li G.W."/>
            <person name="Wang C.S."/>
            <person name="Zhang Y.J."/>
            <person name="Xu X.W."/>
            <person name="Li H."/>
            <person name="Liu A."/>
            <person name="Liu C."/>
            <person name="Xie B.B."/>
            <person name="Qin Q.L."/>
            <person name="Xu Z."/>
            <person name="Chen X.L."/>
            <person name="Zhou B.C."/>
            <person name="Zhang Y.Z."/>
        </authorList>
    </citation>
    <scope>NUCLEOTIDE SEQUENCE [LARGE SCALE GENOMIC DNA]</scope>
    <source>
        <strain evidence="8 9">P-1 km-3</strain>
    </source>
</reference>
<sequence>MSSRRRSAGRLELEAVSIIGGLLSPDLVNRVAKFEASQTKPENYEVKPGLALRDEIARAFRIAQAHWEKFEASRENLAASEHFVLNLLTDCFGFEGIEKRGTVHLNGRDFPIRHAALDGRVPIVIAPAAKSEDAKDGIDTLQEAFADETRRRTATTLLQEYLNAEDGALWGLASDGVKLRLLRDNASLTRSAYVEADLERIFNETLFADFSALWLLAHQTRFGVAGTPVSDCPLERWRDTGKEEGAAAREQLRDGVESAIQALGRGFLAHPDNGELRRAMGEGDLSAQAYFTELLRLVYRLIFLFAAEDRNLLHPASAPKRARELYRAGYSLSRLRDRCTRRTAWDRHVDVWQGLRATFQALWRGEPKLGLPALGGLFGHGQSPHLKTSEIENRAILEAIWRLTWFMPKGGERLVRVNWRDMETEELGSIYESLLELTPRVTNDGRGFRLDHGVGGHERKTTGSYYTPDSLVQLLLDTTLDPVLDAAEARNPSDPVSEILKLSIIDPACGSGHFLLAAARRAASRIATHRTGGAPSLEAQQAALRDVVSHCIFGVDRNPMAVELCKVALWIEAIEPGKPLTFLDSHIRCGDSLIGVFDYSMLKAGVPDEAFKPLTGDDKAAASAWKKINKQQREGKAATGFLKEIGPPEGLVSEAQRILAMSEDTLDEIEAKRKAFEKLHSGQKWLSLKTASDLYVAAFFTPKTEAPPQMQALRTATMPTTEAVWRAANGEQIYGPLAAHAIDTAGDQSAFHWPLEFPQIFARGGFDAVVGNPPWEVSQLGEVEYFSARAPEIAALKGDKRKKAIARLEEEHPELWAAYVLDKRNFDGSNEFVRASGRFKLTASGKINTYALFAEHFLRLARQAPTPEPAKSLAAVIAETGNVKRVPAGRAGVIVPTGIATDSSTAAFFGNLVDQHRIATLIDFENRDALFPGVHRSYKFSILSIGLADLAEFAFFLSDPKQLEHKERRFTLSPEQIKAINPNTKTAPVFRSRADAQLTAKIYEQAPVLIEERPAENGGDVNPWGISFQQGLFNMTSASDLFRTKGELLAEGWERDSAEWVKAGKRYVPLYEAKMIHHFDHRWASYDAGGDEEGARDVTLAEKQDPNFEPEPRYWVPEGEVTLRSSRAPSRLKTAWRNGDETKCHALLAEWVVGALIGMGADPVREPKLAEDAIRKALGARALEKKTLGAAFSTWLGKAAANGGAGQVSAPLDEDDLAFMAEGRDSVLDLAAALIERKEPRWLMGWRDICRSTDERTVIASVLPLLGVGHTMPLFRANASPLQIACFLAEWSCLSLDYIARLKVGGTHLTYSYLKQFPFLRRNKIGREEREYLVVRVLELTYTSHAMKPWAEDLGYAGPPFAWDEDRRAKLRAELDAFFARKYGLTRDELRYILDPADVKGEDYPSETFRVLKYNEMRRFGEYRTQRLVLEAFDRLTTGDLVGVGA</sequence>